<dbReference type="RefSeq" id="WP_200353693.1">
    <property type="nucleotide sequence ID" value="NZ_JAENIL010000002.1"/>
</dbReference>
<proteinExistence type="predicted"/>
<evidence type="ECO:0000256" key="1">
    <source>
        <dbReference type="SAM" id="MobiDB-lite"/>
    </source>
</evidence>
<dbReference type="InterPro" id="IPR017853">
    <property type="entry name" value="GH"/>
</dbReference>
<evidence type="ECO:0000313" key="2">
    <source>
        <dbReference type="EMBL" id="MBK1875476.1"/>
    </source>
</evidence>
<feature type="region of interest" description="Disordered" evidence="1">
    <location>
        <begin position="676"/>
        <end position="704"/>
    </location>
</feature>
<dbReference type="Gene3D" id="3.20.20.80">
    <property type="entry name" value="Glycosidases"/>
    <property type="match status" value="1"/>
</dbReference>
<accession>A0A934RVA8</accession>
<organism evidence="2 3">
    <name type="scientific">Pelagicoccus mobilis</name>
    <dbReference type="NCBI Taxonomy" id="415221"/>
    <lineage>
        <taxon>Bacteria</taxon>
        <taxon>Pseudomonadati</taxon>
        <taxon>Verrucomicrobiota</taxon>
        <taxon>Opitutia</taxon>
        <taxon>Puniceicoccales</taxon>
        <taxon>Pelagicoccaceae</taxon>
        <taxon>Pelagicoccus</taxon>
    </lineage>
</organism>
<comment type="caution">
    <text evidence="2">The sequence shown here is derived from an EMBL/GenBank/DDBJ whole genome shotgun (WGS) entry which is preliminary data.</text>
</comment>
<dbReference type="Proteomes" id="UP000617628">
    <property type="component" value="Unassembled WGS sequence"/>
</dbReference>
<keyword evidence="3" id="KW-1185">Reference proteome</keyword>
<dbReference type="EMBL" id="JAENIL010000002">
    <property type="protein sequence ID" value="MBK1875476.1"/>
    <property type="molecule type" value="Genomic_DNA"/>
</dbReference>
<dbReference type="AlphaFoldDB" id="A0A934RVA8"/>
<evidence type="ECO:0008006" key="4">
    <source>
        <dbReference type="Google" id="ProtNLM"/>
    </source>
</evidence>
<evidence type="ECO:0000313" key="3">
    <source>
        <dbReference type="Proteomes" id="UP000617628"/>
    </source>
</evidence>
<name>A0A934RVA8_9BACT</name>
<reference evidence="2" key="1">
    <citation type="submission" date="2021-01" db="EMBL/GenBank/DDBJ databases">
        <title>Modified the classification status of verrucomicrobia.</title>
        <authorList>
            <person name="Feng X."/>
        </authorList>
    </citation>
    <scope>NUCLEOTIDE SEQUENCE</scope>
    <source>
        <strain evidence="2">KCTC 13126</strain>
    </source>
</reference>
<dbReference type="SUPFAM" id="SSF51445">
    <property type="entry name" value="(Trans)glycosidases"/>
    <property type="match status" value="1"/>
</dbReference>
<sequence length="803" mass="90434">MRLQISELPRSIPSLLGTLFLVVAARAETTLVEGPIELNSFTDGQQHTIQILDEVRDFSNALGIKVTVENSSDTYCRVEGWFMEKWMNVQSAVHLPPGSTRDLTLHLTRHNDFLGNASSLFPDMRAMPGGTIDHWARIDLENDSKTVSFAVFAESPVDLELTNLRAYGSYRSPQEMAAEQDFFPFIDQFGQYKHEDWPGKIHNETELLASIAIEELELDNHPPPANRNQYGGWATGPKREATGHFRVEKIDGKWWLIDPSGCLFWSYGATGFGFSFAETKTEGRENFFENLPESTDSGFGQFVDPNSASFGGRTYEFGPSNLYRKFGDSWIEQSGALSLRRIKSWGMNTMGCWSDSRLFNDQDNPVPYTLFLGWNLPTLSVDANGSMIEFPDPFDSDFRSTVYGRINGARDLLNSEWCLGYFFQNEYHFRKNNSDSRYRVAYAYMQADDESDAKEAIIDFLQKRHTSISALNTAWGTQYSSWANVRALDEIPSGGDVDAMAWEEAYADRLYQTIKEEGQKVSPALFLGSRFIAFTPFHIMNAAAPHIDVIGINWYRYSPNDIPVSTIDKPIIIGEFHFGAVERGYFHTGLRAVGDQNDRAEAMYHYLRDALQHDRIVGAHWFQYRSQAVTGRKDGENFQIGLVDLCDSPYPETRTAARSIGKGLYRIRGAQYLPPDLDNDGIPDSVESTHGLDPSNPADASFDLDEDSKSNLVEYVLGTDLSAASELISPSIAVASSRSEITIPENSIQAGRRYLLLHSNDLKSAWKLVDYITTDSTTDDPMTWTLPESITEGFYRIQVELVD</sequence>
<gene>
    <name evidence="2" type="ORF">JIN87_01285</name>
</gene>
<protein>
    <recommendedName>
        <fullName evidence="4">Glycoside hydrolase family 42 N-terminal domain-containing protein</fullName>
    </recommendedName>
</protein>